<reference evidence="1" key="2">
    <citation type="submission" date="2017-10" db="EMBL/GenBank/DDBJ databases">
        <title>Ladona fulva Genome sequencing and assembly.</title>
        <authorList>
            <person name="Murali S."/>
            <person name="Richards S."/>
            <person name="Bandaranaike D."/>
            <person name="Bellair M."/>
            <person name="Blankenburg K."/>
            <person name="Chao H."/>
            <person name="Dinh H."/>
            <person name="Doddapaneni H."/>
            <person name="Dugan-Rocha S."/>
            <person name="Elkadiri S."/>
            <person name="Gnanaolivu R."/>
            <person name="Hernandez B."/>
            <person name="Skinner E."/>
            <person name="Javaid M."/>
            <person name="Lee S."/>
            <person name="Li M."/>
            <person name="Ming W."/>
            <person name="Munidasa M."/>
            <person name="Muniz J."/>
            <person name="Nguyen L."/>
            <person name="Hughes D."/>
            <person name="Osuji N."/>
            <person name="Pu L.-L."/>
            <person name="Puazo M."/>
            <person name="Qu C."/>
            <person name="Quiroz J."/>
            <person name="Raj R."/>
            <person name="Weissenberger G."/>
            <person name="Xin Y."/>
            <person name="Zou X."/>
            <person name="Han Y."/>
            <person name="Worley K."/>
            <person name="Muzny D."/>
            <person name="Gibbs R."/>
        </authorList>
    </citation>
    <scope>NUCLEOTIDE SEQUENCE</scope>
    <source>
        <strain evidence="1">Sampled in the wild</strain>
    </source>
</reference>
<name>A0A8K0JTU3_LADFU</name>
<evidence type="ECO:0000313" key="2">
    <source>
        <dbReference type="Proteomes" id="UP000792457"/>
    </source>
</evidence>
<organism evidence="1 2">
    <name type="scientific">Ladona fulva</name>
    <name type="common">Scarce chaser dragonfly</name>
    <name type="synonym">Libellula fulva</name>
    <dbReference type="NCBI Taxonomy" id="123851"/>
    <lineage>
        <taxon>Eukaryota</taxon>
        <taxon>Metazoa</taxon>
        <taxon>Ecdysozoa</taxon>
        <taxon>Arthropoda</taxon>
        <taxon>Hexapoda</taxon>
        <taxon>Insecta</taxon>
        <taxon>Pterygota</taxon>
        <taxon>Palaeoptera</taxon>
        <taxon>Odonata</taxon>
        <taxon>Epiprocta</taxon>
        <taxon>Anisoptera</taxon>
        <taxon>Libelluloidea</taxon>
        <taxon>Libellulidae</taxon>
        <taxon>Ladona</taxon>
    </lineage>
</organism>
<dbReference type="Proteomes" id="UP000792457">
    <property type="component" value="Unassembled WGS sequence"/>
</dbReference>
<sequence length="128" mass="13638">MSSFYGTLMLTNGFEEYSEICGKKGNPEAVLPPGGEIAVGQELTDFSQGLDDGFEGELYGFNLVTGPWEGLGRSLFETNFHQCTVRGGGSPPPDIDPHSQLIVDWAKTPFRAYGGAIVAAAKPSCGDF</sequence>
<dbReference type="OrthoDB" id="8871962at2759"/>
<reference evidence="1" key="1">
    <citation type="submission" date="2013-04" db="EMBL/GenBank/DDBJ databases">
        <authorList>
            <person name="Qu J."/>
            <person name="Murali S.C."/>
            <person name="Bandaranaike D."/>
            <person name="Bellair M."/>
            <person name="Blankenburg K."/>
            <person name="Chao H."/>
            <person name="Dinh H."/>
            <person name="Doddapaneni H."/>
            <person name="Downs B."/>
            <person name="Dugan-Rocha S."/>
            <person name="Elkadiri S."/>
            <person name="Gnanaolivu R.D."/>
            <person name="Hernandez B."/>
            <person name="Javaid M."/>
            <person name="Jayaseelan J.C."/>
            <person name="Lee S."/>
            <person name="Li M."/>
            <person name="Ming W."/>
            <person name="Munidasa M."/>
            <person name="Muniz J."/>
            <person name="Nguyen L."/>
            <person name="Ongeri F."/>
            <person name="Osuji N."/>
            <person name="Pu L.-L."/>
            <person name="Puazo M."/>
            <person name="Qu C."/>
            <person name="Quiroz J."/>
            <person name="Raj R."/>
            <person name="Weissenberger G."/>
            <person name="Xin Y."/>
            <person name="Zou X."/>
            <person name="Han Y."/>
            <person name="Richards S."/>
            <person name="Worley K."/>
            <person name="Muzny D."/>
            <person name="Gibbs R."/>
        </authorList>
    </citation>
    <scope>NUCLEOTIDE SEQUENCE</scope>
    <source>
        <strain evidence="1">Sampled in the wild</strain>
    </source>
</reference>
<comment type="caution">
    <text evidence="1">The sequence shown here is derived from an EMBL/GenBank/DDBJ whole genome shotgun (WGS) entry which is preliminary data.</text>
</comment>
<protein>
    <submittedName>
        <fullName evidence="1">Uncharacterized protein</fullName>
    </submittedName>
</protein>
<gene>
    <name evidence="1" type="ORF">J437_LFUL001853</name>
</gene>
<accession>A0A8K0JTU3</accession>
<evidence type="ECO:0000313" key="1">
    <source>
        <dbReference type="EMBL" id="KAG8222311.1"/>
    </source>
</evidence>
<dbReference type="AlphaFoldDB" id="A0A8K0JTU3"/>
<proteinExistence type="predicted"/>
<dbReference type="EMBL" id="KZ308129">
    <property type="protein sequence ID" value="KAG8222311.1"/>
    <property type="molecule type" value="Genomic_DNA"/>
</dbReference>
<keyword evidence="2" id="KW-1185">Reference proteome</keyword>